<protein>
    <submittedName>
        <fullName evidence="1">Uncharacterized protein</fullName>
    </submittedName>
</protein>
<dbReference type="Pfam" id="PF19698">
    <property type="entry name" value="DUF6197"/>
    <property type="match status" value="1"/>
</dbReference>
<reference evidence="1" key="1">
    <citation type="submission" date="2021-01" db="EMBL/GenBank/DDBJ databases">
        <title>Whole genome shotgun sequence of Spirilliplanes yamanashiensis NBRC 15828.</title>
        <authorList>
            <person name="Komaki H."/>
            <person name="Tamura T."/>
        </authorList>
    </citation>
    <scope>NUCLEOTIDE SEQUENCE</scope>
    <source>
        <strain evidence="1">NBRC 15828</strain>
    </source>
</reference>
<evidence type="ECO:0000313" key="1">
    <source>
        <dbReference type="EMBL" id="GIJ01219.1"/>
    </source>
</evidence>
<comment type="caution">
    <text evidence="1">The sequence shown here is derived from an EMBL/GenBank/DDBJ whole genome shotgun (WGS) entry which is preliminary data.</text>
</comment>
<proteinExistence type="predicted"/>
<gene>
    <name evidence="1" type="ORF">Sya03_05710</name>
</gene>
<dbReference type="AlphaFoldDB" id="A0A8J3Y497"/>
<dbReference type="RefSeq" id="WP_203936550.1">
    <property type="nucleotide sequence ID" value="NZ_BAAAGJ010000005.1"/>
</dbReference>
<organism evidence="1 2">
    <name type="scientific">Spirilliplanes yamanashiensis</name>
    <dbReference type="NCBI Taxonomy" id="42233"/>
    <lineage>
        <taxon>Bacteria</taxon>
        <taxon>Bacillati</taxon>
        <taxon>Actinomycetota</taxon>
        <taxon>Actinomycetes</taxon>
        <taxon>Micromonosporales</taxon>
        <taxon>Micromonosporaceae</taxon>
        <taxon>Spirilliplanes</taxon>
    </lineage>
</organism>
<accession>A0A8J3Y497</accession>
<dbReference type="Proteomes" id="UP000652013">
    <property type="component" value="Unassembled WGS sequence"/>
</dbReference>
<dbReference type="EMBL" id="BOOY01000003">
    <property type="protein sequence ID" value="GIJ01219.1"/>
    <property type="molecule type" value="Genomic_DNA"/>
</dbReference>
<name>A0A8J3Y497_9ACTN</name>
<dbReference type="InterPro" id="IPR045677">
    <property type="entry name" value="DUF6197"/>
</dbReference>
<keyword evidence="2" id="KW-1185">Reference proteome</keyword>
<sequence length="145" mass="15675">MKATHNPPTETRPTPAELLRGAATYLRLHGWTTGQFYDLTGGDSDAFPPACTAGAITIAAYGRFIASGICTLDEPEPEHYDAMRAMRFLADYLDSDRTPDEGFPPSSIDVIGDWNDHPGRTLDEVVDALTTAANEWSTATAGSIR</sequence>
<evidence type="ECO:0000313" key="2">
    <source>
        <dbReference type="Proteomes" id="UP000652013"/>
    </source>
</evidence>